<dbReference type="EMBL" id="LAVV01005129">
    <property type="protein sequence ID" value="KNZ61030.1"/>
    <property type="molecule type" value="Genomic_DNA"/>
</dbReference>
<accession>A0A0L6VLN9</accession>
<organism evidence="1 2">
    <name type="scientific">Puccinia sorghi</name>
    <dbReference type="NCBI Taxonomy" id="27349"/>
    <lineage>
        <taxon>Eukaryota</taxon>
        <taxon>Fungi</taxon>
        <taxon>Dikarya</taxon>
        <taxon>Basidiomycota</taxon>
        <taxon>Pucciniomycotina</taxon>
        <taxon>Pucciniomycetes</taxon>
        <taxon>Pucciniales</taxon>
        <taxon>Pucciniaceae</taxon>
        <taxon>Puccinia</taxon>
    </lineage>
</organism>
<keyword evidence="2" id="KW-1185">Reference proteome</keyword>
<gene>
    <name evidence="1" type="ORF">VP01_14617g1</name>
</gene>
<dbReference type="OrthoDB" id="5552562at2759"/>
<dbReference type="VEuPathDB" id="FungiDB:VP01_14617g1"/>
<proteinExistence type="predicted"/>
<evidence type="ECO:0000313" key="1">
    <source>
        <dbReference type="EMBL" id="KNZ61030.1"/>
    </source>
</evidence>
<evidence type="ECO:0000313" key="2">
    <source>
        <dbReference type="Proteomes" id="UP000037035"/>
    </source>
</evidence>
<dbReference type="Proteomes" id="UP000037035">
    <property type="component" value="Unassembled WGS sequence"/>
</dbReference>
<name>A0A0L6VLN9_9BASI</name>
<reference evidence="1 2" key="1">
    <citation type="submission" date="2015-08" db="EMBL/GenBank/DDBJ databases">
        <title>Next Generation Sequencing and Analysis of the Genome of Puccinia sorghi L Schw, the Causal Agent of Maize Common Rust.</title>
        <authorList>
            <person name="Rochi L."/>
            <person name="Burguener G."/>
            <person name="Darino M."/>
            <person name="Turjanski A."/>
            <person name="Kreff E."/>
            <person name="Dieguez M.J."/>
            <person name="Sacco F."/>
        </authorList>
    </citation>
    <scope>NUCLEOTIDE SEQUENCE [LARGE SCALE GENOMIC DNA]</scope>
    <source>
        <strain evidence="1 2">RO10H11247</strain>
    </source>
</reference>
<dbReference type="AlphaFoldDB" id="A0A0L6VLN9"/>
<sequence>MEQSTCQVSLILLCLAHPDQFPDDRSKIIFMLTNLSGDTAKWAQPINQRLNNSDPEVTPQI</sequence>
<evidence type="ECO:0008006" key="3">
    <source>
        <dbReference type="Google" id="ProtNLM"/>
    </source>
</evidence>
<protein>
    <recommendedName>
        <fullName evidence="3">DUF4939 domain-containing protein</fullName>
    </recommendedName>
</protein>
<comment type="caution">
    <text evidence="1">The sequence shown here is derived from an EMBL/GenBank/DDBJ whole genome shotgun (WGS) entry which is preliminary data.</text>
</comment>